<dbReference type="InterPro" id="IPR002625">
    <property type="entry name" value="Smr_dom"/>
</dbReference>
<dbReference type="AlphaFoldDB" id="A0A8H6CCW9"/>
<dbReference type="SMART" id="SM00463">
    <property type="entry name" value="SMR"/>
    <property type="match status" value="1"/>
</dbReference>
<evidence type="ECO:0000259" key="2">
    <source>
        <dbReference type="PROSITE" id="PS50828"/>
    </source>
</evidence>
<dbReference type="Pfam" id="PF01713">
    <property type="entry name" value="Smr"/>
    <property type="match status" value="1"/>
</dbReference>
<feature type="region of interest" description="Disordered" evidence="1">
    <location>
        <begin position="1"/>
        <end position="24"/>
    </location>
</feature>
<reference evidence="3 4" key="1">
    <citation type="journal article" date="2020" name="Genomics">
        <title>Complete, high-quality genomes from long-read metagenomic sequencing of two wolf lichen thalli reveals enigmatic genome architecture.</title>
        <authorList>
            <person name="McKenzie S.K."/>
            <person name="Walston R.F."/>
            <person name="Allen J.L."/>
        </authorList>
    </citation>
    <scope>NUCLEOTIDE SEQUENCE [LARGE SCALE GENOMIC DNA]</scope>
    <source>
        <strain evidence="3">WasteWater1</strain>
    </source>
</reference>
<protein>
    <recommendedName>
        <fullName evidence="2">Smr domain-containing protein</fullName>
    </recommendedName>
</protein>
<evidence type="ECO:0000256" key="1">
    <source>
        <dbReference type="SAM" id="MobiDB-lite"/>
    </source>
</evidence>
<dbReference type="SMART" id="SM01162">
    <property type="entry name" value="DUF1771"/>
    <property type="match status" value="1"/>
</dbReference>
<dbReference type="SUPFAM" id="SSF160443">
    <property type="entry name" value="SMR domain-like"/>
    <property type="match status" value="1"/>
</dbReference>
<evidence type="ECO:0000313" key="4">
    <source>
        <dbReference type="Proteomes" id="UP000593566"/>
    </source>
</evidence>
<dbReference type="Proteomes" id="UP000593566">
    <property type="component" value="Unassembled WGS sequence"/>
</dbReference>
<gene>
    <name evidence="3" type="ORF">HO133_002120</name>
</gene>
<feature type="compositionally biased region" description="Gly residues" evidence="1">
    <location>
        <begin position="224"/>
        <end position="242"/>
    </location>
</feature>
<comment type="caution">
    <text evidence="3">The sequence shown here is derived from an EMBL/GenBank/DDBJ whole genome shotgun (WGS) entry which is preliminary data.</text>
</comment>
<dbReference type="Pfam" id="PF08590">
    <property type="entry name" value="DUF1771"/>
    <property type="match status" value="1"/>
</dbReference>
<name>A0A8H6CCW9_9LECA</name>
<keyword evidence="4" id="KW-1185">Reference proteome</keyword>
<dbReference type="PROSITE" id="PS50828">
    <property type="entry name" value="SMR"/>
    <property type="match status" value="1"/>
</dbReference>
<sequence>MSYPMTQLGGSAFNHQPPSSSTEAEYDRLRDLARQEAGKRSSCLAKSHQAFERHDGGAAHALSEEGKRHGAMMDQYNKQASDYIFRENNAVGRVDGDTIDLHGQFVEEAEQILEQRIRYARSTGQNHLHVIVGKGNHSPGHIQKIKPKVEEICQELGLQYATEENAGRIYVNLQGGPAVMPEHLKAHHGGGYHQGYGGPGYGQQQQQQQGYQGGNTYPQMNYQQGGGGQQYQGGGGGGGGGQQQQDPNAAIEAEVKKYLPQVLRMCQKQCCTVM</sequence>
<dbReference type="Gene3D" id="3.30.1370.110">
    <property type="match status" value="1"/>
</dbReference>
<accession>A0A8H6CCW9</accession>
<evidence type="ECO:0000313" key="3">
    <source>
        <dbReference type="EMBL" id="KAF6221265.1"/>
    </source>
</evidence>
<organism evidence="3 4">
    <name type="scientific">Letharia lupina</name>
    <dbReference type="NCBI Taxonomy" id="560253"/>
    <lineage>
        <taxon>Eukaryota</taxon>
        <taxon>Fungi</taxon>
        <taxon>Dikarya</taxon>
        <taxon>Ascomycota</taxon>
        <taxon>Pezizomycotina</taxon>
        <taxon>Lecanoromycetes</taxon>
        <taxon>OSLEUM clade</taxon>
        <taxon>Lecanoromycetidae</taxon>
        <taxon>Lecanorales</taxon>
        <taxon>Lecanorineae</taxon>
        <taxon>Parmeliaceae</taxon>
        <taxon>Letharia</taxon>
    </lineage>
</organism>
<dbReference type="EMBL" id="JACCJB010000014">
    <property type="protein sequence ID" value="KAF6221265.1"/>
    <property type="molecule type" value="Genomic_DNA"/>
</dbReference>
<dbReference type="RefSeq" id="XP_037150700.1">
    <property type="nucleotide sequence ID" value="XM_037293047.1"/>
</dbReference>
<dbReference type="GeneID" id="59330534"/>
<dbReference type="InterPro" id="IPR053020">
    <property type="entry name" value="Smr_domain_protein"/>
</dbReference>
<feature type="compositionally biased region" description="Gly residues" evidence="1">
    <location>
        <begin position="191"/>
        <end position="201"/>
    </location>
</feature>
<feature type="compositionally biased region" description="Polar residues" evidence="1">
    <location>
        <begin position="1"/>
        <end position="23"/>
    </location>
</feature>
<feature type="domain" description="Smr" evidence="2">
    <location>
        <begin position="99"/>
        <end position="174"/>
    </location>
</feature>
<dbReference type="InterPro" id="IPR013899">
    <property type="entry name" value="DUF1771"/>
</dbReference>
<dbReference type="InterPro" id="IPR036063">
    <property type="entry name" value="Smr_dom_sf"/>
</dbReference>
<dbReference type="PANTHER" id="PTHR47417:SF1">
    <property type="entry name" value="SMR DOMAIN-CONTAINING PROTEIN YPL199C"/>
    <property type="match status" value="1"/>
</dbReference>
<proteinExistence type="predicted"/>
<feature type="region of interest" description="Disordered" evidence="1">
    <location>
        <begin position="187"/>
        <end position="247"/>
    </location>
</feature>
<dbReference type="PANTHER" id="PTHR47417">
    <property type="entry name" value="SMR DOMAIN-CONTAINING PROTEIN YPL199C"/>
    <property type="match status" value="1"/>
</dbReference>